<dbReference type="Pfam" id="PF07676">
    <property type="entry name" value="PD40"/>
    <property type="match status" value="1"/>
</dbReference>
<evidence type="ECO:0000256" key="1">
    <source>
        <dbReference type="ARBA" id="ARBA00009820"/>
    </source>
</evidence>
<dbReference type="Proteomes" id="UP001241605">
    <property type="component" value="Chromosome"/>
</dbReference>
<dbReference type="EMBL" id="CP124616">
    <property type="protein sequence ID" value="WGW05572.1"/>
    <property type="molecule type" value="Genomic_DNA"/>
</dbReference>
<reference evidence="2 3" key="1">
    <citation type="submission" date="2023-05" db="EMBL/GenBank/DDBJ databases">
        <title>YMD87, complete Genome.</title>
        <authorList>
            <person name="Zhang J."/>
            <person name="Xu X."/>
        </authorList>
    </citation>
    <scope>NUCLEOTIDE SEQUENCE [LARGE SCALE GENOMIC DNA]</scope>
    <source>
        <strain evidence="2 3">YMD87</strain>
    </source>
</reference>
<name>A0ABY8QLT1_9RHOB</name>
<comment type="similarity">
    <text evidence="1">Belongs to the TolB family.</text>
</comment>
<evidence type="ECO:0000313" key="2">
    <source>
        <dbReference type="EMBL" id="WGW05572.1"/>
    </source>
</evidence>
<dbReference type="Gene3D" id="2.120.10.30">
    <property type="entry name" value="TolB, C-terminal domain"/>
    <property type="match status" value="1"/>
</dbReference>
<dbReference type="InterPro" id="IPR011659">
    <property type="entry name" value="WD40"/>
</dbReference>
<dbReference type="PANTHER" id="PTHR36842:SF1">
    <property type="entry name" value="PROTEIN TOLB"/>
    <property type="match status" value="1"/>
</dbReference>
<dbReference type="RefSeq" id="WP_282302196.1">
    <property type="nucleotide sequence ID" value="NZ_CP124616.1"/>
</dbReference>
<dbReference type="SUPFAM" id="SSF82171">
    <property type="entry name" value="DPP6 N-terminal domain-like"/>
    <property type="match status" value="1"/>
</dbReference>
<sequence>MFALVEIFDLDSGQAQVVLDTDWHVEAPNWTRDGAALIVNAKGRLYRLPLDAPGLIPIETGFDQLNNDHGISPDGLTLAISDKTETGKSCIYTVQGGVPTRVTDKVPSWWHGWSPDGQRHTYTCVRNGDFGIATCALDGSDERLLITSAHHYDGPDYSPDGEWIWFNSDRGGDMALWRMRSDGSDVQQMTHGDSVDWFPHPSPDGQNVLYLAYPPGTEGHPFGRDVELRLMPAAGGPPQTLTHLFGGQGTLNVPCWAPDSRRFAYVRYHQTT</sequence>
<organism evidence="2 3">
    <name type="scientific">Tropicibacter oceani</name>
    <dbReference type="NCBI Taxonomy" id="3058420"/>
    <lineage>
        <taxon>Bacteria</taxon>
        <taxon>Pseudomonadati</taxon>
        <taxon>Pseudomonadota</taxon>
        <taxon>Alphaproteobacteria</taxon>
        <taxon>Rhodobacterales</taxon>
        <taxon>Roseobacteraceae</taxon>
        <taxon>Tropicibacter</taxon>
    </lineage>
</organism>
<dbReference type="PANTHER" id="PTHR36842">
    <property type="entry name" value="PROTEIN TOLB HOMOLOG"/>
    <property type="match status" value="1"/>
</dbReference>
<protein>
    <recommendedName>
        <fullName evidence="4">Biopolymer transporter Tol</fullName>
    </recommendedName>
</protein>
<evidence type="ECO:0008006" key="4">
    <source>
        <dbReference type="Google" id="ProtNLM"/>
    </source>
</evidence>
<gene>
    <name evidence="2" type="ORF">QF118_08500</name>
</gene>
<evidence type="ECO:0000313" key="3">
    <source>
        <dbReference type="Proteomes" id="UP001241605"/>
    </source>
</evidence>
<proteinExistence type="inferred from homology"/>
<accession>A0ABY8QLT1</accession>
<keyword evidence="3" id="KW-1185">Reference proteome</keyword>
<dbReference type="InterPro" id="IPR011042">
    <property type="entry name" value="6-blade_b-propeller_TolB-like"/>
</dbReference>